<sequence>MRQTEAEIEFSTIGAVSKAHPCSTGHLIRLGFEDSSLVFVTLALPFFNCVLQFPHFGLPSGASYLLWIKTKKECCSVFLPKENLSEQTCLAERLLPPDYASLCARLGDAMQASLYFGMELESSVCLLFGHFCCGLAVLLINMDFQFQKFGLKFESIRLFRVLH</sequence>
<accession>A0A921QBA2</accession>
<dbReference type="EMBL" id="CM027688">
    <property type="protein sequence ID" value="KAG0518643.1"/>
    <property type="molecule type" value="Genomic_DNA"/>
</dbReference>
<proteinExistence type="predicted"/>
<dbReference type="Proteomes" id="UP000807115">
    <property type="component" value="Chromosome 9"/>
</dbReference>
<comment type="caution">
    <text evidence="2">The sequence shown here is derived from an EMBL/GenBank/DDBJ whole genome shotgun (WGS) entry which is preliminary data.</text>
</comment>
<keyword evidence="1" id="KW-0812">Transmembrane</keyword>
<organism evidence="2 3">
    <name type="scientific">Sorghum bicolor</name>
    <name type="common">Sorghum</name>
    <name type="synonym">Sorghum vulgare</name>
    <dbReference type="NCBI Taxonomy" id="4558"/>
    <lineage>
        <taxon>Eukaryota</taxon>
        <taxon>Viridiplantae</taxon>
        <taxon>Streptophyta</taxon>
        <taxon>Embryophyta</taxon>
        <taxon>Tracheophyta</taxon>
        <taxon>Spermatophyta</taxon>
        <taxon>Magnoliopsida</taxon>
        <taxon>Liliopsida</taxon>
        <taxon>Poales</taxon>
        <taxon>Poaceae</taxon>
        <taxon>PACMAD clade</taxon>
        <taxon>Panicoideae</taxon>
        <taxon>Andropogonodae</taxon>
        <taxon>Andropogoneae</taxon>
        <taxon>Sorghinae</taxon>
        <taxon>Sorghum</taxon>
    </lineage>
</organism>
<gene>
    <name evidence="2" type="ORF">BDA96_09G193700</name>
</gene>
<feature type="transmembrane region" description="Helical" evidence="1">
    <location>
        <begin position="37"/>
        <end position="57"/>
    </location>
</feature>
<reference evidence="2" key="2">
    <citation type="submission" date="2020-10" db="EMBL/GenBank/DDBJ databases">
        <authorList>
            <person name="Cooper E.A."/>
            <person name="Brenton Z.W."/>
            <person name="Flinn B.S."/>
            <person name="Jenkins J."/>
            <person name="Shu S."/>
            <person name="Flowers D."/>
            <person name="Luo F."/>
            <person name="Wang Y."/>
            <person name="Xia P."/>
            <person name="Barry K."/>
            <person name="Daum C."/>
            <person name="Lipzen A."/>
            <person name="Yoshinaga Y."/>
            <person name="Schmutz J."/>
            <person name="Saski C."/>
            <person name="Vermerris W."/>
            <person name="Kresovich S."/>
        </authorList>
    </citation>
    <scope>NUCLEOTIDE SEQUENCE</scope>
</reference>
<protein>
    <submittedName>
        <fullName evidence="2">Uncharacterized protein</fullName>
    </submittedName>
</protein>
<keyword evidence="1" id="KW-0472">Membrane</keyword>
<dbReference type="AlphaFoldDB" id="A0A921QBA2"/>
<name>A0A921QBA2_SORBI</name>
<evidence type="ECO:0000313" key="2">
    <source>
        <dbReference type="EMBL" id="KAG0518643.1"/>
    </source>
</evidence>
<keyword evidence="1" id="KW-1133">Transmembrane helix</keyword>
<feature type="transmembrane region" description="Helical" evidence="1">
    <location>
        <begin position="120"/>
        <end position="140"/>
    </location>
</feature>
<evidence type="ECO:0000256" key="1">
    <source>
        <dbReference type="SAM" id="Phobius"/>
    </source>
</evidence>
<reference evidence="2" key="1">
    <citation type="journal article" date="2019" name="BMC Genomics">
        <title>A new reference genome for Sorghum bicolor reveals high levels of sequence similarity between sweet and grain genotypes: implications for the genetics of sugar metabolism.</title>
        <authorList>
            <person name="Cooper E.A."/>
            <person name="Brenton Z.W."/>
            <person name="Flinn B.S."/>
            <person name="Jenkins J."/>
            <person name="Shu S."/>
            <person name="Flowers D."/>
            <person name="Luo F."/>
            <person name="Wang Y."/>
            <person name="Xia P."/>
            <person name="Barry K."/>
            <person name="Daum C."/>
            <person name="Lipzen A."/>
            <person name="Yoshinaga Y."/>
            <person name="Schmutz J."/>
            <person name="Saski C."/>
            <person name="Vermerris W."/>
            <person name="Kresovich S."/>
        </authorList>
    </citation>
    <scope>NUCLEOTIDE SEQUENCE</scope>
</reference>
<evidence type="ECO:0000313" key="3">
    <source>
        <dbReference type="Proteomes" id="UP000807115"/>
    </source>
</evidence>